<dbReference type="Proteomes" id="UP001358586">
    <property type="component" value="Chromosome 7"/>
</dbReference>
<gene>
    <name evidence="1" type="ORF">PVK06_023323</name>
</gene>
<evidence type="ECO:0000313" key="1">
    <source>
        <dbReference type="EMBL" id="KAK5818387.1"/>
    </source>
</evidence>
<comment type="caution">
    <text evidence="1">The sequence shown here is derived from an EMBL/GenBank/DDBJ whole genome shotgun (WGS) entry which is preliminary data.</text>
</comment>
<keyword evidence="2" id="KW-1185">Reference proteome</keyword>
<dbReference type="EMBL" id="JARKNE010000007">
    <property type="protein sequence ID" value="KAK5818387.1"/>
    <property type="molecule type" value="Genomic_DNA"/>
</dbReference>
<proteinExistence type="predicted"/>
<protein>
    <submittedName>
        <fullName evidence="1">Uncharacterized protein</fullName>
    </submittedName>
</protein>
<reference evidence="1 2" key="1">
    <citation type="submission" date="2023-03" db="EMBL/GenBank/DDBJ databases">
        <title>WGS of Gossypium arboreum.</title>
        <authorList>
            <person name="Yu D."/>
        </authorList>
    </citation>
    <scope>NUCLEOTIDE SEQUENCE [LARGE SCALE GENOMIC DNA]</scope>
    <source>
        <tissue evidence="1">Leaf</tissue>
    </source>
</reference>
<sequence>MDKKLEARLASFQDYFRVEPKNEMKHLFEQCLGKFDPIVGFVLQRIRVQFNMVQWRFDLVLASSIVLNLMGLTSEDSGPRWSNI</sequence>
<evidence type="ECO:0000313" key="2">
    <source>
        <dbReference type="Proteomes" id="UP001358586"/>
    </source>
</evidence>
<organism evidence="1 2">
    <name type="scientific">Gossypium arboreum</name>
    <name type="common">Tree cotton</name>
    <name type="synonym">Gossypium nanking</name>
    <dbReference type="NCBI Taxonomy" id="29729"/>
    <lineage>
        <taxon>Eukaryota</taxon>
        <taxon>Viridiplantae</taxon>
        <taxon>Streptophyta</taxon>
        <taxon>Embryophyta</taxon>
        <taxon>Tracheophyta</taxon>
        <taxon>Spermatophyta</taxon>
        <taxon>Magnoliopsida</taxon>
        <taxon>eudicotyledons</taxon>
        <taxon>Gunneridae</taxon>
        <taxon>Pentapetalae</taxon>
        <taxon>rosids</taxon>
        <taxon>malvids</taxon>
        <taxon>Malvales</taxon>
        <taxon>Malvaceae</taxon>
        <taxon>Malvoideae</taxon>
        <taxon>Gossypium</taxon>
    </lineage>
</organism>
<accession>A0ABR0PB00</accession>
<name>A0ABR0PB00_GOSAR</name>